<feature type="region of interest" description="Disordered" evidence="1">
    <location>
        <begin position="440"/>
        <end position="471"/>
    </location>
</feature>
<feature type="compositionally biased region" description="Polar residues" evidence="1">
    <location>
        <begin position="1"/>
        <end position="18"/>
    </location>
</feature>
<dbReference type="OrthoDB" id="10415284at2759"/>
<evidence type="ECO:0000256" key="1">
    <source>
        <dbReference type="SAM" id="MobiDB-lite"/>
    </source>
</evidence>
<name>A0A4S2MVB3_9PEZI</name>
<feature type="region of interest" description="Disordered" evidence="1">
    <location>
        <begin position="1"/>
        <end position="38"/>
    </location>
</feature>
<organism evidence="2 3">
    <name type="scientific">Ascodesmis nigricans</name>
    <dbReference type="NCBI Taxonomy" id="341454"/>
    <lineage>
        <taxon>Eukaryota</taxon>
        <taxon>Fungi</taxon>
        <taxon>Dikarya</taxon>
        <taxon>Ascomycota</taxon>
        <taxon>Pezizomycotina</taxon>
        <taxon>Pezizomycetes</taxon>
        <taxon>Pezizales</taxon>
        <taxon>Ascodesmidaceae</taxon>
        <taxon>Ascodesmis</taxon>
    </lineage>
</organism>
<dbReference type="Proteomes" id="UP000298138">
    <property type="component" value="Unassembled WGS sequence"/>
</dbReference>
<gene>
    <name evidence="2" type="ORF">EX30DRAFT_349304</name>
</gene>
<feature type="compositionally biased region" description="Low complexity" evidence="1">
    <location>
        <begin position="25"/>
        <end position="38"/>
    </location>
</feature>
<dbReference type="InParanoid" id="A0A4S2MVB3"/>
<evidence type="ECO:0000313" key="3">
    <source>
        <dbReference type="Proteomes" id="UP000298138"/>
    </source>
</evidence>
<proteinExistence type="predicted"/>
<reference evidence="2 3" key="1">
    <citation type="submission" date="2019-04" db="EMBL/GenBank/DDBJ databases">
        <title>Comparative genomics and transcriptomics to analyze fruiting body development in filamentous ascomycetes.</title>
        <authorList>
            <consortium name="DOE Joint Genome Institute"/>
            <person name="Lutkenhaus R."/>
            <person name="Traeger S."/>
            <person name="Breuer J."/>
            <person name="Kuo A."/>
            <person name="Lipzen A."/>
            <person name="Pangilinan J."/>
            <person name="Dilworth D."/>
            <person name="Sandor L."/>
            <person name="Poggeler S."/>
            <person name="Barry K."/>
            <person name="Grigoriev I.V."/>
            <person name="Nowrousian M."/>
        </authorList>
    </citation>
    <scope>NUCLEOTIDE SEQUENCE [LARGE SCALE GENOMIC DNA]</scope>
    <source>
        <strain evidence="2 3">CBS 389.68</strain>
    </source>
</reference>
<protein>
    <submittedName>
        <fullName evidence="2">Uncharacterized protein</fullName>
    </submittedName>
</protein>
<accession>A0A4S2MVB3</accession>
<evidence type="ECO:0000313" key="2">
    <source>
        <dbReference type="EMBL" id="TGZ80454.1"/>
    </source>
</evidence>
<sequence>MHDRATNQNSRQRSQSATRIDRSRSTPPETSSTDIISSTSITTTASIECLSAFPSHRTPLNLASSDFSSFITPLHLTQQSQLPQVSSQGPHMPPSIRFPSPPFLLMPGFHPQYETSHTAGQPLRKTLNFPGIIRSKQYPIPSQRINPTPYLHQCPDPLRHRPFPRQIEYALPINLTRLISRHTSAWNNVQKLVTRIDHDGTPSIHWVTIAAARYLQYHHHFALCLDRKGDVWVRYTSSKTHFIPFGGRNLDLSGLRPPPTTAWLARIANLVITESNRNMKLTQHTEVIGVIAAYESITPGKVTYAMLPTNIIEAVAKPSEDPNGLRPVNGWMVFRSWFLSYTTNWDIPPLEITSLARHLYLNEHKNPLWSSIGRLWSFCLHLNLLHSSAESFRNFVRNEVEKQGIIYTPLDLLTGLSVDVPSLLKVVGGITNAKRKHEGDGFDTRYTDLPPQEAKKRRTHPLRTLDLRRKN</sequence>
<dbReference type="AlphaFoldDB" id="A0A4S2MVB3"/>
<dbReference type="EMBL" id="ML220124">
    <property type="protein sequence ID" value="TGZ80454.1"/>
    <property type="molecule type" value="Genomic_DNA"/>
</dbReference>
<keyword evidence="3" id="KW-1185">Reference proteome</keyword>